<evidence type="ECO:0000313" key="3">
    <source>
        <dbReference type="Proteomes" id="UP001596058"/>
    </source>
</evidence>
<evidence type="ECO:0000256" key="1">
    <source>
        <dbReference type="SAM" id="MobiDB-lite"/>
    </source>
</evidence>
<keyword evidence="3" id="KW-1185">Reference proteome</keyword>
<dbReference type="Proteomes" id="UP001596058">
    <property type="component" value="Unassembled WGS sequence"/>
</dbReference>
<organism evidence="2 3">
    <name type="scientific">Nonomuraea insulae</name>
    <dbReference type="NCBI Taxonomy" id="1616787"/>
    <lineage>
        <taxon>Bacteria</taxon>
        <taxon>Bacillati</taxon>
        <taxon>Actinomycetota</taxon>
        <taxon>Actinomycetes</taxon>
        <taxon>Streptosporangiales</taxon>
        <taxon>Streptosporangiaceae</taxon>
        <taxon>Nonomuraea</taxon>
    </lineage>
</organism>
<accession>A0ABW1DBD6</accession>
<proteinExistence type="predicted"/>
<reference evidence="3" key="1">
    <citation type="journal article" date="2019" name="Int. J. Syst. Evol. Microbiol.">
        <title>The Global Catalogue of Microorganisms (GCM) 10K type strain sequencing project: providing services to taxonomists for standard genome sequencing and annotation.</title>
        <authorList>
            <consortium name="The Broad Institute Genomics Platform"/>
            <consortium name="The Broad Institute Genome Sequencing Center for Infectious Disease"/>
            <person name="Wu L."/>
            <person name="Ma J."/>
        </authorList>
    </citation>
    <scope>NUCLEOTIDE SEQUENCE [LARGE SCALE GENOMIC DNA]</scope>
    <source>
        <strain evidence="3">CCUG 53903</strain>
    </source>
</reference>
<dbReference type="RefSeq" id="WP_379524789.1">
    <property type="nucleotide sequence ID" value="NZ_JBHSPA010000125.1"/>
</dbReference>
<feature type="region of interest" description="Disordered" evidence="1">
    <location>
        <begin position="1"/>
        <end position="20"/>
    </location>
</feature>
<evidence type="ECO:0000313" key="2">
    <source>
        <dbReference type="EMBL" id="MFC5835370.1"/>
    </source>
</evidence>
<name>A0ABW1DBD6_9ACTN</name>
<comment type="caution">
    <text evidence="2">The sequence shown here is derived from an EMBL/GenBank/DDBJ whole genome shotgun (WGS) entry which is preliminary data.</text>
</comment>
<protein>
    <submittedName>
        <fullName evidence="2">Uncharacterized protein</fullName>
    </submittedName>
</protein>
<dbReference type="EMBL" id="JBHSPA010000125">
    <property type="protein sequence ID" value="MFC5835370.1"/>
    <property type="molecule type" value="Genomic_DNA"/>
</dbReference>
<sequence length="68" mass="7245">MTLDIRTGSGGPSPGVRYPHDDALSGEPINSQLIENQRPCRAAVQAPSWHEALCPAGHPSRLKARSEG</sequence>
<gene>
    <name evidence="2" type="ORF">ACFPZ3_67110</name>
</gene>